<protein>
    <recommendedName>
        <fullName evidence="2">histidine kinase</fullName>
        <ecNumber evidence="2">2.7.13.3</ecNumber>
    </recommendedName>
</protein>
<dbReference type="GO" id="GO:0000155">
    <property type="term" value="F:phosphorelay sensor kinase activity"/>
    <property type="evidence" value="ECO:0007669"/>
    <property type="project" value="TreeGrafter"/>
</dbReference>
<dbReference type="InterPro" id="IPR005467">
    <property type="entry name" value="His_kinase_dom"/>
</dbReference>
<evidence type="ECO:0000256" key="3">
    <source>
        <dbReference type="ARBA" id="ARBA00022553"/>
    </source>
</evidence>
<gene>
    <name evidence="8" type="ORF">FXF47_06775</name>
</gene>
<keyword evidence="3" id="KW-0597">Phosphoprotein</keyword>
<keyword evidence="9" id="KW-1185">Reference proteome</keyword>
<comment type="caution">
    <text evidence="8">The sequence shown here is derived from an EMBL/GenBank/DDBJ whole genome shotgun (WGS) entry which is preliminary data.</text>
</comment>
<dbReference type="EMBL" id="VSIX01000065">
    <property type="protein sequence ID" value="TYB30883.1"/>
    <property type="molecule type" value="Genomic_DNA"/>
</dbReference>
<dbReference type="Proteomes" id="UP000324143">
    <property type="component" value="Unassembled WGS sequence"/>
</dbReference>
<dbReference type="PROSITE" id="PS50109">
    <property type="entry name" value="HIS_KIN"/>
    <property type="match status" value="1"/>
</dbReference>
<accession>A0A5D0MH02</accession>
<dbReference type="GO" id="GO:0016036">
    <property type="term" value="P:cellular response to phosphate starvation"/>
    <property type="evidence" value="ECO:0007669"/>
    <property type="project" value="TreeGrafter"/>
</dbReference>
<keyword evidence="4" id="KW-0808">Transferase</keyword>
<dbReference type="PANTHER" id="PTHR45453">
    <property type="entry name" value="PHOSPHATE REGULON SENSOR PROTEIN PHOR"/>
    <property type="match status" value="1"/>
</dbReference>
<evidence type="ECO:0000256" key="5">
    <source>
        <dbReference type="ARBA" id="ARBA00022777"/>
    </source>
</evidence>
<feature type="domain" description="Histidine kinase" evidence="7">
    <location>
        <begin position="153"/>
        <end position="356"/>
    </location>
</feature>
<dbReference type="Gene3D" id="3.30.450.20">
    <property type="entry name" value="PAS domain"/>
    <property type="match status" value="1"/>
</dbReference>
<dbReference type="InterPro" id="IPR036890">
    <property type="entry name" value="HATPase_C_sf"/>
</dbReference>
<keyword evidence="6" id="KW-0902">Two-component regulatory system</keyword>
<dbReference type="Pfam" id="PF02518">
    <property type="entry name" value="HATPase_c"/>
    <property type="match status" value="1"/>
</dbReference>
<comment type="catalytic activity">
    <reaction evidence="1">
        <text>ATP + protein L-histidine = ADP + protein N-phospho-L-histidine.</text>
        <dbReference type="EC" id="2.7.13.3"/>
    </reaction>
</comment>
<evidence type="ECO:0000313" key="8">
    <source>
        <dbReference type="EMBL" id="TYB30883.1"/>
    </source>
</evidence>
<dbReference type="SUPFAM" id="SSF55874">
    <property type="entry name" value="ATPase domain of HSP90 chaperone/DNA topoisomerase II/histidine kinase"/>
    <property type="match status" value="1"/>
</dbReference>
<evidence type="ECO:0000256" key="2">
    <source>
        <dbReference type="ARBA" id="ARBA00012438"/>
    </source>
</evidence>
<dbReference type="AlphaFoldDB" id="A0A5D0MH02"/>
<reference evidence="8" key="1">
    <citation type="submission" date="2019-08" db="EMBL/GenBank/DDBJ databases">
        <title>Genomic characterization of a novel candidate phylum (ARYD3) from a high temperature, high salinity tertiary oil reservoir in north central Oklahoma, USA.</title>
        <authorList>
            <person name="Youssef N.H."/>
            <person name="Yadav A."/>
            <person name="Elshahed M.S."/>
        </authorList>
    </citation>
    <scope>NUCLEOTIDE SEQUENCE [LARGE SCALE GENOMIC DNA]</scope>
    <source>
        <strain evidence="8">ARYD3</strain>
    </source>
</reference>
<proteinExistence type="predicted"/>
<dbReference type="Gene3D" id="3.30.565.10">
    <property type="entry name" value="Histidine kinase-like ATPase, C-terminal domain"/>
    <property type="match status" value="1"/>
</dbReference>
<name>A0A5D0MH02_9BACT</name>
<evidence type="ECO:0000259" key="7">
    <source>
        <dbReference type="PROSITE" id="PS50109"/>
    </source>
</evidence>
<organism evidence="8 9">
    <name type="scientific">Candidatus Mcinerneyibacterium aminivorans</name>
    <dbReference type="NCBI Taxonomy" id="2703815"/>
    <lineage>
        <taxon>Bacteria</taxon>
        <taxon>Candidatus Macinerneyibacteriota</taxon>
        <taxon>Candidatus Mcinerneyibacteria</taxon>
        <taxon>Candidatus Mcinerneyibacteriales</taxon>
        <taxon>Candidatus Mcinerneyibacteriaceae</taxon>
        <taxon>Candidatus Mcinerneyibacterium</taxon>
    </lineage>
</organism>
<dbReference type="GO" id="GO:0005886">
    <property type="term" value="C:plasma membrane"/>
    <property type="evidence" value="ECO:0007669"/>
    <property type="project" value="TreeGrafter"/>
</dbReference>
<dbReference type="GO" id="GO:0004721">
    <property type="term" value="F:phosphoprotein phosphatase activity"/>
    <property type="evidence" value="ECO:0007669"/>
    <property type="project" value="TreeGrafter"/>
</dbReference>
<dbReference type="InterPro" id="IPR050351">
    <property type="entry name" value="BphY/WalK/GraS-like"/>
</dbReference>
<sequence>MSKDYFYNIINDKLSDISEQKIREIFNKLYKKTNEYKNILNNITEGIIISDLKGIIDFINDSAIHLLSLKYPPKNIQKIYHITEANIFQKENLNLDYTISKTISLKNKKINIIILPDQKNKKIIFFLIDKTLLYKTQMKLINNYFNLQDIIKFINKEISPSLNSISLFLELVEKNKYDAEDLEEIKEEVKNIDSLLTNFYNSFIGENITFEKINVLDLIEKMIQISKYEIEEKNIDVNFDINIDQEVIMANRNSLQKIISTIIQISINTIKSGGFLNINIYKTDNFINIEFKDNGANIDYESIYNISNPYYSTKSSNPDLDLSSASNLIYKHLGDIEIENKKDQYKIITVKLPLRTETQKSLPYIEDLKYEEK</sequence>
<evidence type="ECO:0000256" key="4">
    <source>
        <dbReference type="ARBA" id="ARBA00022679"/>
    </source>
</evidence>
<evidence type="ECO:0000313" key="9">
    <source>
        <dbReference type="Proteomes" id="UP000324143"/>
    </source>
</evidence>
<dbReference type="PANTHER" id="PTHR45453:SF1">
    <property type="entry name" value="PHOSPHATE REGULON SENSOR PROTEIN PHOR"/>
    <property type="match status" value="1"/>
</dbReference>
<dbReference type="EC" id="2.7.13.3" evidence="2"/>
<dbReference type="InterPro" id="IPR003594">
    <property type="entry name" value="HATPase_dom"/>
</dbReference>
<evidence type="ECO:0000256" key="6">
    <source>
        <dbReference type="ARBA" id="ARBA00023012"/>
    </source>
</evidence>
<keyword evidence="5" id="KW-0418">Kinase</keyword>
<evidence type="ECO:0000256" key="1">
    <source>
        <dbReference type="ARBA" id="ARBA00000085"/>
    </source>
</evidence>